<feature type="compositionally biased region" description="Basic and acidic residues" evidence="3">
    <location>
        <begin position="106"/>
        <end position="122"/>
    </location>
</feature>
<dbReference type="PANTHER" id="PTHR38340:SF1">
    <property type="entry name" value="S-LAYER PROTEIN"/>
    <property type="match status" value="1"/>
</dbReference>
<dbReference type="InterPro" id="IPR011049">
    <property type="entry name" value="Serralysin-like_metalloprot_C"/>
</dbReference>
<protein>
    <submittedName>
        <fullName evidence="4">Calcium-binding protein</fullName>
    </submittedName>
</protein>
<organism evidence="4">
    <name type="scientific">Ruegeria sp. PrR005</name>
    <dbReference type="NCBI Taxonomy" id="2706882"/>
    <lineage>
        <taxon>Bacteria</taxon>
        <taxon>Pseudomonadati</taxon>
        <taxon>Pseudomonadota</taxon>
        <taxon>Alphaproteobacteria</taxon>
        <taxon>Rhodobacterales</taxon>
        <taxon>Roseobacteraceae</taxon>
        <taxon>Ruegeria</taxon>
    </lineage>
</organism>
<dbReference type="AlphaFoldDB" id="A0A6B2NLM0"/>
<dbReference type="Gene3D" id="2.150.10.10">
    <property type="entry name" value="Serralysin-like metalloprotease, C-terminal"/>
    <property type="match status" value="3"/>
</dbReference>
<keyword evidence="2" id="KW-0964">Secreted</keyword>
<evidence type="ECO:0000256" key="2">
    <source>
        <dbReference type="ARBA" id="ARBA00022525"/>
    </source>
</evidence>
<feature type="region of interest" description="Disordered" evidence="3">
    <location>
        <begin position="50"/>
        <end position="128"/>
    </location>
</feature>
<dbReference type="RefSeq" id="WP_164128897.1">
    <property type="nucleotide sequence ID" value="NZ_JAAGOX010000011.1"/>
</dbReference>
<evidence type="ECO:0000313" key="4">
    <source>
        <dbReference type="EMBL" id="NDW44946.1"/>
    </source>
</evidence>
<dbReference type="InterPro" id="IPR018511">
    <property type="entry name" value="Hemolysin-typ_Ca-bd_CS"/>
</dbReference>
<gene>
    <name evidence="4" type="ORF">G0P99_08245</name>
</gene>
<comment type="caution">
    <text evidence="4">The sequence shown here is derived from an EMBL/GenBank/DDBJ whole genome shotgun (WGS) entry which is preliminary data.</text>
</comment>
<dbReference type="PANTHER" id="PTHR38340">
    <property type="entry name" value="S-LAYER PROTEIN"/>
    <property type="match status" value="1"/>
</dbReference>
<dbReference type="EMBL" id="JAAGOX010000011">
    <property type="protein sequence ID" value="NDW44946.1"/>
    <property type="molecule type" value="Genomic_DNA"/>
</dbReference>
<accession>A0A6B2NLM0</accession>
<comment type="subcellular location">
    <subcellularLocation>
        <location evidence="1">Secreted</location>
    </subcellularLocation>
</comment>
<dbReference type="SUPFAM" id="SSF51120">
    <property type="entry name" value="beta-Roll"/>
    <property type="match status" value="1"/>
</dbReference>
<dbReference type="PRINTS" id="PR00313">
    <property type="entry name" value="CABNDNGRPT"/>
</dbReference>
<dbReference type="Pfam" id="PF00353">
    <property type="entry name" value="HemolysinCabind"/>
    <property type="match status" value="4"/>
</dbReference>
<dbReference type="InterPro" id="IPR050557">
    <property type="entry name" value="RTX_toxin/Mannuronan_C5-epim"/>
</dbReference>
<reference evidence="4" key="1">
    <citation type="submission" date="2020-02" db="EMBL/GenBank/DDBJ databases">
        <title>Delineation of the pyrene-degrading pathway in Roseobacter clade bacteria by genomic analysis.</title>
        <authorList>
            <person name="Zhou H."/>
            <person name="Wang H."/>
        </authorList>
    </citation>
    <scope>NUCLEOTIDE SEQUENCE</scope>
    <source>
        <strain evidence="4">PrR005</strain>
    </source>
</reference>
<dbReference type="GO" id="GO:0005509">
    <property type="term" value="F:calcium ion binding"/>
    <property type="evidence" value="ECO:0007669"/>
    <property type="project" value="InterPro"/>
</dbReference>
<dbReference type="InterPro" id="IPR001343">
    <property type="entry name" value="Hemolysn_Ca-bd"/>
</dbReference>
<proteinExistence type="predicted"/>
<name>A0A6B2NLM0_9RHOB</name>
<dbReference type="GO" id="GO:0005576">
    <property type="term" value="C:extracellular region"/>
    <property type="evidence" value="ECO:0007669"/>
    <property type="project" value="UniProtKB-SubCell"/>
</dbReference>
<evidence type="ECO:0000256" key="1">
    <source>
        <dbReference type="ARBA" id="ARBA00004613"/>
    </source>
</evidence>
<dbReference type="PROSITE" id="PS00330">
    <property type="entry name" value="HEMOLYSIN_CALCIUM"/>
    <property type="match status" value="2"/>
</dbReference>
<sequence length="345" mass="34955">MAHILGDLFANQLNGTQFADLIEGLAGNDTLNGHGGDDIVLAGDGADSVNSGAGNDTVEGGAGNDTLNGGSGDDRVEGGAGDDLVKGSDGNDLLFGGSGDDVMSGGRDDDEVHGGDGADELHGNAGQDLLFGGSGDDALYGDAGNDTLEGGAGNDMLYGGDGDDLLYGFSWGGEPVPAQDAGALVNADEPVEDTDYLQGGSGADTFEFRWLIDAKDEIIAKHTDANGNIDYSMNGVAGENSNVHDHWVESIGTNVVTDFDAAEGDTLVFRGHTVQLESASHADFDGNGQVDTILAFVSNQGGNGGAHDGDKVGQVVILNQKIDAADIAVDAGVFFGVEEPFSVLG</sequence>
<evidence type="ECO:0000256" key="3">
    <source>
        <dbReference type="SAM" id="MobiDB-lite"/>
    </source>
</evidence>